<evidence type="ECO:0000256" key="2">
    <source>
        <dbReference type="ARBA" id="ARBA00023235"/>
    </source>
</evidence>
<evidence type="ECO:0000256" key="3">
    <source>
        <dbReference type="ARBA" id="ARBA00023285"/>
    </source>
</evidence>
<accession>A0ABP3DZP3</accession>
<dbReference type="InterPro" id="IPR016176">
    <property type="entry name" value="Cbl-dep_enz_cat"/>
</dbReference>
<evidence type="ECO:0000256" key="1">
    <source>
        <dbReference type="ARBA" id="ARBA00022628"/>
    </source>
</evidence>
<dbReference type="SUPFAM" id="SSF51703">
    <property type="entry name" value="Cobalamin (vitamin B12)-dependent enzymes"/>
    <property type="match status" value="1"/>
</dbReference>
<keyword evidence="5" id="KW-1185">Reference proteome</keyword>
<keyword evidence="3" id="KW-0170">Cobalt</keyword>
<name>A0ABP3DZP3_9PSEU</name>
<dbReference type="Gene3D" id="3.20.20.240">
    <property type="entry name" value="Methylmalonyl-CoA mutase"/>
    <property type="match status" value="1"/>
</dbReference>
<dbReference type="InterPro" id="IPR006396">
    <property type="entry name" value="Glu_mut_E"/>
</dbReference>
<dbReference type="EMBL" id="BAAABU010000015">
    <property type="protein sequence ID" value="GAA0247107.1"/>
    <property type="molecule type" value="Genomic_DNA"/>
</dbReference>
<proteinExistence type="predicted"/>
<organism evidence="4 5">
    <name type="scientific">Saccharothrix mutabilis subsp. mutabilis</name>
    <dbReference type="NCBI Taxonomy" id="66855"/>
    <lineage>
        <taxon>Bacteria</taxon>
        <taxon>Bacillati</taxon>
        <taxon>Actinomycetota</taxon>
        <taxon>Actinomycetes</taxon>
        <taxon>Pseudonocardiales</taxon>
        <taxon>Pseudonocardiaceae</taxon>
        <taxon>Saccharothrix</taxon>
    </lineage>
</organism>
<evidence type="ECO:0000313" key="4">
    <source>
        <dbReference type="EMBL" id="GAA0247107.1"/>
    </source>
</evidence>
<dbReference type="Proteomes" id="UP001500416">
    <property type="component" value="Unassembled WGS sequence"/>
</dbReference>
<dbReference type="Pfam" id="PF06368">
    <property type="entry name" value="Met_asp_mut_E"/>
    <property type="match status" value="1"/>
</dbReference>
<keyword evidence="2" id="KW-0413">Isomerase</keyword>
<comment type="caution">
    <text evidence="4">The sequence shown here is derived from an EMBL/GenBank/DDBJ whole genome shotgun (WGS) entry which is preliminary data.</text>
</comment>
<dbReference type="PIRSF" id="PIRSF001495">
    <property type="entry name" value="Met_asp_mut_epsi"/>
    <property type="match status" value="1"/>
</dbReference>
<dbReference type="RefSeq" id="WP_343936655.1">
    <property type="nucleotide sequence ID" value="NZ_BAAABU010000015.1"/>
</dbReference>
<evidence type="ECO:0000313" key="5">
    <source>
        <dbReference type="Proteomes" id="UP001500416"/>
    </source>
</evidence>
<reference evidence="5" key="1">
    <citation type="journal article" date="2019" name="Int. J. Syst. Evol. Microbiol.">
        <title>The Global Catalogue of Microorganisms (GCM) 10K type strain sequencing project: providing services to taxonomists for standard genome sequencing and annotation.</title>
        <authorList>
            <consortium name="The Broad Institute Genomics Platform"/>
            <consortium name="The Broad Institute Genome Sequencing Center for Infectious Disease"/>
            <person name="Wu L."/>
            <person name="Ma J."/>
        </authorList>
    </citation>
    <scope>NUCLEOTIDE SEQUENCE [LARGE SCALE GENOMIC DNA]</scope>
    <source>
        <strain evidence="5">JCM 3380</strain>
    </source>
</reference>
<gene>
    <name evidence="4" type="ORF">GCM10010492_53400</name>
</gene>
<sequence>MSDFGAFVARAAAEGELVVQPRMGIGDPAAMRAGLAAVSAAGVRAAGTITLDSFTRVGDHDAVRAALAAGDPLNGYPIVAYPPGTTREVVRGLVGDAFPVQVRHGSARPQDIVVALLDAGLHATEGGPLSYCLPYSRVPVAEAVRAWAESCLLLAGPRERGGRPHLESFGGCMMGQLCPPSLLVAISVLECLFFRQHGLGSVSLSYAQQTHPEQDAEAVLALRTLAAEHLSDVDWHVVVYTYMGVYPRTRRGATALLERAAELAVRTGAERLVVKTTAEAHRIPTVAENVTALRVASRAAARARRGGPVDDAGAPRPRALGRPVEDTGVLAEARALVEAVLDLAPDLGVALVRAVDRGYLDVPYCLHPDNAGRTRAVVDGSGRLRWSRTGSLPLSGLVENTGGGETTAADLLRSLSHVERTFDGADLQPIGFG</sequence>
<keyword evidence="1" id="KW-0846">Cobalamin</keyword>
<protein>
    <submittedName>
        <fullName evidence="4">Methylaspartate mutase</fullName>
    </submittedName>
</protein>